<dbReference type="SMART" id="SM01083">
    <property type="entry name" value="Cir_N"/>
    <property type="match status" value="1"/>
</dbReference>
<organism evidence="10 11">
    <name type="scientific">Trichoplusia ni</name>
    <name type="common">Cabbage looper</name>
    <dbReference type="NCBI Taxonomy" id="7111"/>
    <lineage>
        <taxon>Eukaryota</taxon>
        <taxon>Metazoa</taxon>
        <taxon>Ecdysozoa</taxon>
        <taxon>Arthropoda</taxon>
        <taxon>Hexapoda</taxon>
        <taxon>Insecta</taxon>
        <taxon>Pterygota</taxon>
        <taxon>Neoptera</taxon>
        <taxon>Endopterygota</taxon>
        <taxon>Lepidoptera</taxon>
        <taxon>Glossata</taxon>
        <taxon>Ditrysia</taxon>
        <taxon>Noctuoidea</taxon>
        <taxon>Noctuidae</taxon>
        <taxon>Plusiinae</taxon>
        <taxon>Trichoplusia</taxon>
    </lineage>
</organism>
<evidence type="ECO:0000313" key="10">
    <source>
        <dbReference type="Proteomes" id="UP000322000"/>
    </source>
</evidence>
<feature type="compositionally biased region" description="Basic and acidic residues" evidence="8">
    <location>
        <begin position="416"/>
        <end position="428"/>
    </location>
</feature>
<reference evidence="11" key="1">
    <citation type="submission" date="2025-08" db="UniProtKB">
        <authorList>
            <consortium name="RefSeq"/>
        </authorList>
    </citation>
    <scope>IDENTIFICATION</scope>
</reference>
<evidence type="ECO:0000256" key="8">
    <source>
        <dbReference type="SAM" id="MobiDB-lite"/>
    </source>
</evidence>
<keyword evidence="3" id="KW-0507">mRNA processing</keyword>
<dbReference type="Pfam" id="PF12542">
    <property type="entry name" value="CWC25"/>
    <property type="match status" value="1"/>
</dbReference>
<evidence type="ECO:0000313" key="11">
    <source>
        <dbReference type="RefSeq" id="XP_026727023.1"/>
    </source>
</evidence>
<keyword evidence="7" id="KW-0539">Nucleus</keyword>
<feature type="compositionally biased region" description="Basic and acidic residues" evidence="8">
    <location>
        <begin position="161"/>
        <end position="175"/>
    </location>
</feature>
<evidence type="ECO:0000256" key="7">
    <source>
        <dbReference type="ARBA" id="ARBA00023242"/>
    </source>
</evidence>
<evidence type="ECO:0000256" key="3">
    <source>
        <dbReference type="ARBA" id="ARBA00022664"/>
    </source>
</evidence>
<comment type="subcellular location">
    <subcellularLocation>
        <location evidence="1">Nucleus</location>
    </subcellularLocation>
</comment>
<dbReference type="Pfam" id="PF10197">
    <property type="entry name" value="Cir_N"/>
    <property type="match status" value="1"/>
</dbReference>
<dbReference type="RefSeq" id="XP_026727023.1">
    <property type="nucleotide sequence ID" value="XM_026871222.1"/>
</dbReference>
<name>A0A7E5VFF8_TRINI</name>
<feature type="compositionally biased region" description="Basic and acidic residues" evidence="8">
    <location>
        <begin position="246"/>
        <end position="261"/>
    </location>
</feature>
<dbReference type="GO" id="GO:0000398">
    <property type="term" value="P:mRNA splicing, via spliceosome"/>
    <property type="evidence" value="ECO:0007669"/>
    <property type="project" value="TreeGrafter"/>
</dbReference>
<evidence type="ECO:0000256" key="4">
    <source>
        <dbReference type="ARBA" id="ARBA00022728"/>
    </source>
</evidence>
<evidence type="ECO:0000256" key="1">
    <source>
        <dbReference type="ARBA" id="ARBA00004123"/>
    </source>
</evidence>
<dbReference type="InParanoid" id="A0A7E5VFF8"/>
<feature type="region of interest" description="Disordered" evidence="8">
    <location>
        <begin position="90"/>
        <end position="109"/>
    </location>
</feature>
<feature type="compositionally biased region" description="Low complexity" evidence="8">
    <location>
        <begin position="212"/>
        <end position="222"/>
    </location>
</feature>
<sequence length="452" mass="52133">MGGGDLNSKKSWHPNTMKNQERVWKAEQAAAEEKKRMIELQREHAEERDRSELNNLMKHGSTSANDNRLSWMYDKPDKKVEQEAYLLGKSLDKSADQSEKPEQDAIPAVSRRVVGSSMITAAGDTQVDMSRKIREDPLLLIKERERAARAALLNNPLQRRKLAELLRKEQDAKKESKSKKAPKKKDKNLDDLLAAKLNALGGKKGLDLATLLNSDDSSVESSPEVKKQKKKKKEKRQKSKKKKKEHKDSSSDEEQSKKESSPEVQKSSKRSADYHSDKKYSIDSRKRQSSESGKYGEDEVKSKKDRRNSPEQNRKEYTRYYDQGYYTSTRSYKEEYSSKHDSGRRYPREDDRRNRDSDQREGRKRGGMTEEEKAARLAEMAAAGAEREIERGRRVAEQRSADARAEKAALVPRISSHSDARALPDSLESRIHSNRHYIQRDKRHMNENFARR</sequence>
<feature type="region of interest" description="Disordered" evidence="8">
    <location>
        <begin position="151"/>
        <end position="190"/>
    </location>
</feature>
<dbReference type="CTD" id="54883"/>
<dbReference type="Proteomes" id="UP000322000">
    <property type="component" value="Chromosome 4"/>
</dbReference>
<dbReference type="GO" id="GO:0005684">
    <property type="term" value="C:U2-type spliceosomal complex"/>
    <property type="evidence" value="ECO:0007669"/>
    <property type="project" value="TreeGrafter"/>
</dbReference>
<feature type="compositionally biased region" description="Basic and acidic residues" evidence="8">
    <location>
        <begin position="270"/>
        <end position="319"/>
    </location>
</feature>
<evidence type="ECO:0000259" key="9">
    <source>
        <dbReference type="SMART" id="SM01083"/>
    </source>
</evidence>
<keyword evidence="5" id="KW-0175">Coiled coil</keyword>
<feature type="compositionally biased region" description="Basic and acidic residues" evidence="8">
    <location>
        <begin position="19"/>
        <end position="52"/>
    </location>
</feature>
<keyword evidence="6" id="KW-0508">mRNA splicing</keyword>
<feature type="region of interest" description="Disordered" evidence="8">
    <location>
        <begin position="1"/>
        <end position="70"/>
    </location>
</feature>
<feature type="compositionally biased region" description="Basic residues" evidence="8">
    <location>
        <begin position="227"/>
        <end position="245"/>
    </location>
</feature>
<evidence type="ECO:0000256" key="2">
    <source>
        <dbReference type="ARBA" id="ARBA00006695"/>
    </source>
</evidence>
<dbReference type="GeneID" id="113493301"/>
<feature type="compositionally biased region" description="Basic and acidic residues" evidence="8">
    <location>
        <begin position="385"/>
        <end position="407"/>
    </location>
</feature>
<feature type="compositionally biased region" description="Basic and acidic residues" evidence="8">
    <location>
        <begin position="90"/>
        <end position="103"/>
    </location>
</feature>
<dbReference type="PANTHER" id="PTHR16196:SF0">
    <property type="entry name" value="PRE-MRNA-SPLICING FACTOR CWC25 HOMOLOG"/>
    <property type="match status" value="1"/>
</dbReference>
<feature type="compositionally biased region" description="Basic residues" evidence="8">
    <location>
        <begin position="176"/>
        <end position="186"/>
    </location>
</feature>
<protein>
    <submittedName>
        <fullName evidence="11">Pre-mRNA-splicing factor CWC25 homolog</fullName>
    </submittedName>
</protein>
<dbReference type="KEGG" id="tnl:113493301"/>
<comment type="similarity">
    <text evidence="2">Belongs to the CWC25 family.</text>
</comment>
<dbReference type="InterPro" id="IPR022209">
    <property type="entry name" value="CWC25"/>
</dbReference>
<dbReference type="InterPro" id="IPR019339">
    <property type="entry name" value="CIR_N_dom"/>
</dbReference>
<dbReference type="AlphaFoldDB" id="A0A7E5VFF8"/>
<keyword evidence="10" id="KW-1185">Reference proteome</keyword>
<evidence type="ECO:0000256" key="5">
    <source>
        <dbReference type="ARBA" id="ARBA00023054"/>
    </source>
</evidence>
<feature type="compositionally biased region" description="Basic and acidic residues" evidence="8">
    <location>
        <begin position="367"/>
        <end position="376"/>
    </location>
</feature>
<feature type="domain" description="CBF1-interacting co-repressor CIR N-terminal" evidence="9">
    <location>
        <begin position="11"/>
        <end position="47"/>
    </location>
</feature>
<evidence type="ECO:0000256" key="6">
    <source>
        <dbReference type="ARBA" id="ARBA00023187"/>
    </source>
</evidence>
<gene>
    <name evidence="11" type="primary">LOC113493301</name>
</gene>
<proteinExistence type="inferred from homology"/>
<accession>A0A7E5VFF8</accession>
<feature type="compositionally biased region" description="Basic and acidic residues" evidence="8">
    <location>
        <begin position="331"/>
        <end position="361"/>
    </location>
</feature>
<dbReference type="InterPro" id="IPR051376">
    <property type="entry name" value="CWC25_splicing_factor"/>
</dbReference>
<keyword evidence="4" id="KW-0747">Spliceosome</keyword>
<dbReference type="PANTHER" id="PTHR16196">
    <property type="entry name" value="CELL CYCLE CONTROL PROTEIN CWF25"/>
    <property type="match status" value="1"/>
</dbReference>
<dbReference type="OrthoDB" id="21123at2759"/>
<feature type="region of interest" description="Disordered" evidence="8">
    <location>
        <begin position="212"/>
        <end position="428"/>
    </location>
</feature>